<dbReference type="PRINTS" id="PR00385">
    <property type="entry name" value="P450"/>
</dbReference>
<reference evidence="7 8" key="1">
    <citation type="submission" date="2017-08" db="EMBL/GenBank/DDBJ databases">
        <title>Acidophilic green algal genome provides insights into adaptation to an acidic environment.</title>
        <authorList>
            <person name="Hirooka S."/>
            <person name="Hirose Y."/>
            <person name="Kanesaki Y."/>
            <person name="Higuchi S."/>
            <person name="Fujiwara T."/>
            <person name="Onuma R."/>
            <person name="Era A."/>
            <person name="Ohbayashi R."/>
            <person name="Uzuka A."/>
            <person name="Nozaki H."/>
            <person name="Yoshikawa H."/>
            <person name="Miyagishima S.Y."/>
        </authorList>
    </citation>
    <scope>NUCLEOTIDE SEQUENCE [LARGE SCALE GENOMIC DNA]</scope>
    <source>
        <strain evidence="7 8">NIES-2499</strain>
    </source>
</reference>
<dbReference type="Pfam" id="PF00067">
    <property type="entry name" value="p450"/>
    <property type="match status" value="1"/>
</dbReference>
<dbReference type="GO" id="GO:0020037">
    <property type="term" value="F:heme binding"/>
    <property type="evidence" value="ECO:0007669"/>
    <property type="project" value="InterPro"/>
</dbReference>
<evidence type="ECO:0000256" key="1">
    <source>
        <dbReference type="ARBA" id="ARBA00001971"/>
    </source>
</evidence>
<protein>
    <recommendedName>
        <fullName evidence="9">Cytochrome P450</fullName>
    </recommendedName>
</protein>
<name>A0A250XIX4_9CHLO</name>
<keyword evidence="3 5" id="KW-0479">Metal-binding</keyword>
<evidence type="ECO:0000313" key="8">
    <source>
        <dbReference type="Proteomes" id="UP000232323"/>
    </source>
</evidence>
<dbReference type="PRINTS" id="PR00465">
    <property type="entry name" value="EP450IV"/>
</dbReference>
<dbReference type="GO" id="GO:0004497">
    <property type="term" value="F:monooxygenase activity"/>
    <property type="evidence" value="ECO:0007669"/>
    <property type="project" value="UniProtKB-KW"/>
</dbReference>
<dbReference type="InterPro" id="IPR050121">
    <property type="entry name" value="Cytochrome_P450_monoxygenase"/>
</dbReference>
<dbReference type="GO" id="GO:0016705">
    <property type="term" value="F:oxidoreductase activity, acting on paired donors, with incorporation or reduction of molecular oxygen"/>
    <property type="evidence" value="ECO:0007669"/>
    <property type="project" value="InterPro"/>
</dbReference>
<evidence type="ECO:0000256" key="3">
    <source>
        <dbReference type="ARBA" id="ARBA00022723"/>
    </source>
</evidence>
<proteinExistence type="inferred from homology"/>
<dbReference type="InterPro" id="IPR002403">
    <property type="entry name" value="Cyt_P450_E_grp-IV"/>
</dbReference>
<gene>
    <name evidence="7" type="ORF">CEUSTIGMA_g10454.t1</name>
</gene>
<comment type="similarity">
    <text evidence="2 6">Belongs to the cytochrome P450 family.</text>
</comment>
<evidence type="ECO:0000313" key="7">
    <source>
        <dbReference type="EMBL" id="GAX83027.1"/>
    </source>
</evidence>
<dbReference type="OrthoDB" id="548633at2759"/>
<accession>A0A250XIX4</accession>
<keyword evidence="6" id="KW-0503">Monooxygenase</keyword>
<evidence type="ECO:0008006" key="9">
    <source>
        <dbReference type="Google" id="ProtNLM"/>
    </source>
</evidence>
<evidence type="ECO:0000256" key="4">
    <source>
        <dbReference type="ARBA" id="ARBA00023004"/>
    </source>
</evidence>
<sequence length="208" mass="23292">MAALVLLMRHPSVLNKVETELKDAGLMHGCEIPPRALTWADLGQLTYLNAVIKETLRLWPSASLGTWRRTHRDTKICGYVVPAGCTVGLCPCAVDINKAVYGEDAEEFRPDRWLSVQACEPECGHTKTSDMHNVKSLKEPFAFSMGPRDCVGQSLARMEMQVFLATMLSHFQLHLAPRMGSPEEVLSSIRYHITLCMPQGLWMKVVPR</sequence>
<dbReference type="STRING" id="1157962.A0A250XIX4"/>
<dbReference type="EMBL" id="BEGY01000090">
    <property type="protein sequence ID" value="GAX83027.1"/>
    <property type="molecule type" value="Genomic_DNA"/>
</dbReference>
<dbReference type="PROSITE" id="PS00086">
    <property type="entry name" value="CYTOCHROME_P450"/>
    <property type="match status" value="1"/>
</dbReference>
<keyword evidence="6" id="KW-0560">Oxidoreductase</keyword>
<comment type="cofactor">
    <cofactor evidence="1 5">
        <name>heme</name>
        <dbReference type="ChEBI" id="CHEBI:30413"/>
    </cofactor>
</comment>
<dbReference type="InterPro" id="IPR036396">
    <property type="entry name" value="Cyt_P450_sf"/>
</dbReference>
<dbReference type="GO" id="GO:0005506">
    <property type="term" value="F:iron ion binding"/>
    <property type="evidence" value="ECO:0007669"/>
    <property type="project" value="InterPro"/>
</dbReference>
<dbReference type="InterPro" id="IPR017972">
    <property type="entry name" value="Cyt_P450_CS"/>
</dbReference>
<dbReference type="Proteomes" id="UP000232323">
    <property type="component" value="Unassembled WGS sequence"/>
</dbReference>
<organism evidence="7 8">
    <name type="scientific">Chlamydomonas eustigma</name>
    <dbReference type="NCBI Taxonomy" id="1157962"/>
    <lineage>
        <taxon>Eukaryota</taxon>
        <taxon>Viridiplantae</taxon>
        <taxon>Chlorophyta</taxon>
        <taxon>core chlorophytes</taxon>
        <taxon>Chlorophyceae</taxon>
        <taxon>CS clade</taxon>
        <taxon>Chlamydomonadales</taxon>
        <taxon>Chlamydomonadaceae</taxon>
        <taxon>Chlamydomonas</taxon>
    </lineage>
</organism>
<evidence type="ECO:0000256" key="2">
    <source>
        <dbReference type="ARBA" id="ARBA00010617"/>
    </source>
</evidence>
<dbReference type="PANTHER" id="PTHR24305">
    <property type="entry name" value="CYTOCHROME P450"/>
    <property type="match status" value="1"/>
</dbReference>
<dbReference type="Gene3D" id="1.10.630.10">
    <property type="entry name" value="Cytochrome P450"/>
    <property type="match status" value="1"/>
</dbReference>
<feature type="binding site" description="axial binding residue" evidence="5">
    <location>
        <position position="150"/>
    </location>
    <ligand>
        <name>heme</name>
        <dbReference type="ChEBI" id="CHEBI:30413"/>
    </ligand>
    <ligandPart>
        <name>Fe</name>
        <dbReference type="ChEBI" id="CHEBI:18248"/>
    </ligandPart>
</feature>
<dbReference type="PANTHER" id="PTHR24305:SF166">
    <property type="entry name" value="CYTOCHROME P450 12A4, MITOCHONDRIAL-RELATED"/>
    <property type="match status" value="1"/>
</dbReference>
<evidence type="ECO:0000256" key="5">
    <source>
        <dbReference type="PIRSR" id="PIRSR602403-1"/>
    </source>
</evidence>
<keyword evidence="8" id="KW-1185">Reference proteome</keyword>
<dbReference type="AlphaFoldDB" id="A0A250XIX4"/>
<comment type="caution">
    <text evidence="7">The sequence shown here is derived from an EMBL/GenBank/DDBJ whole genome shotgun (WGS) entry which is preliminary data.</text>
</comment>
<keyword evidence="5 6" id="KW-0349">Heme</keyword>
<dbReference type="SUPFAM" id="SSF48264">
    <property type="entry name" value="Cytochrome P450"/>
    <property type="match status" value="1"/>
</dbReference>
<evidence type="ECO:0000256" key="6">
    <source>
        <dbReference type="RuleBase" id="RU000461"/>
    </source>
</evidence>
<dbReference type="InterPro" id="IPR001128">
    <property type="entry name" value="Cyt_P450"/>
</dbReference>
<keyword evidence="4 5" id="KW-0408">Iron</keyword>